<reference evidence="1" key="1">
    <citation type="journal article" date="2014" name="Front. Microbiol.">
        <title>High frequency of phylogenetically diverse reductive dehalogenase-homologous genes in deep subseafloor sedimentary metagenomes.</title>
        <authorList>
            <person name="Kawai M."/>
            <person name="Futagami T."/>
            <person name="Toyoda A."/>
            <person name="Takaki Y."/>
            <person name="Nishi S."/>
            <person name="Hori S."/>
            <person name="Arai W."/>
            <person name="Tsubouchi T."/>
            <person name="Morono Y."/>
            <person name="Uchiyama I."/>
            <person name="Ito T."/>
            <person name="Fujiyama A."/>
            <person name="Inagaki F."/>
            <person name="Takami H."/>
        </authorList>
    </citation>
    <scope>NUCLEOTIDE SEQUENCE</scope>
    <source>
        <strain evidence="1">Expedition CK06-06</strain>
    </source>
</reference>
<comment type="caution">
    <text evidence="1">The sequence shown here is derived from an EMBL/GenBank/DDBJ whole genome shotgun (WGS) entry which is preliminary data.</text>
</comment>
<name>X1PL66_9ZZZZ</name>
<proteinExistence type="predicted"/>
<gene>
    <name evidence="1" type="ORF">S06H3_42577</name>
</gene>
<dbReference type="EMBL" id="BARV01026341">
    <property type="protein sequence ID" value="GAI39815.1"/>
    <property type="molecule type" value="Genomic_DNA"/>
</dbReference>
<sequence>MGKLKDGDILATPVQSKRFVVEHISEAEVIILIGEGWRTTLPAKCLNGIPNFLKGKDWVEIRAIHDYASKPGTLEDYINKNKPEKRSTGNYVASILEHAEIVDIDRKPPSKVRLSNIKFT</sequence>
<organism evidence="1">
    <name type="scientific">marine sediment metagenome</name>
    <dbReference type="NCBI Taxonomy" id="412755"/>
    <lineage>
        <taxon>unclassified sequences</taxon>
        <taxon>metagenomes</taxon>
        <taxon>ecological metagenomes</taxon>
    </lineage>
</organism>
<evidence type="ECO:0000313" key="1">
    <source>
        <dbReference type="EMBL" id="GAI39815.1"/>
    </source>
</evidence>
<protein>
    <submittedName>
        <fullName evidence="1">Uncharacterized protein</fullName>
    </submittedName>
</protein>
<dbReference type="AlphaFoldDB" id="X1PL66"/>
<accession>X1PL66</accession>